<dbReference type="PROSITE" id="PS50893">
    <property type="entry name" value="ABC_TRANSPORTER_2"/>
    <property type="match status" value="1"/>
</dbReference>
<evidence type="ECO:0000313" key="9">
    <source>
        <dbReference type="Proteomes" id="UP000055035"/>
    </source>
</evidence>
<name>A0A0W0VFF8_9GAMM</name>
<keyword evidence="9" id="KW-1185">Reference proteome</keyword>
<dbReference type="PATRIC" id="fig|456.5.peg.122"/>
<comment type="caution">
    <text evidence="8">The sequence shown here is derived from an EMBL/GenBank/DDBJ whole genome shotgun (WGS) entry which is preliminary data.</text>
</comment>
<keyword evidence="3" id="KW-0201">Cytochrome c-type biogenesis</keyword>
<evidence type="ECO:0000313" key="8">
    <source>
        <dbReference type="EMBL" id="KTD18885.1"/>
    </source>
</evidence>
<keyword evidence="1" id="KW-0813">Transport</keyword>
<keyword evidence="4" id="KW-0067">ATP-binding</keyword>
<sequence length="200" mass="22414">MLEVISLSFDYQDKPVLDQVEFAVKPGELLHLRGGNGAGKTTLLRLLTGLLEPSTGDIRYQGDSIYKDLSAYQRNLCFVGHRTGINPFLTVRENCFFDLQWGRRGGNFEDLLQHYGLSDFADECCSHLSAGQRRRVGLLRTAISNAKLWLLDEPLVALDQQAMKVFMGSLESHLLEGGQVIMSSHQDLKLKSVPQLEYAL</sequence>
<dbReference type="SUPFAM" id="SSF52540">
    <property type="entry name" value="P-loop containing nucleoside triphosphate hydrolases"/>
    <property type="match status" value="1"/>
</dbReference>
<dbReference type="AlphaFoldDB" id="A0A0W0VFF8"/>
<proteinExistence type="predicted"/>
<keyword evidence="2" id="KW-0547">Nucleotide-binding</keyword>
<evidence type="ECO:0000256" key="4">
    <source>
        <dbReference type="ARBA" id="ARBA00022840"/>
    </source>
</evidence>
<feature type="domain" description="ABC transporter" evidence="7">
    <location>
        <begin position="2"/>
        <end position="200"/>
    </location>
</feature>
<dbReference type="PANTHER" id="PTHR43499:SF1">
    <property type="entry name" value="ABC TRANSPORTER I FAMILY MEMBER 1"/>
    <property type="match status" value="1"/>
</dbReference>
<reference evidence="8 9" key="1">
    <citation type="submission" date="2015-11" db="EMBL/GenBank/DDBJ databases">
        <title>Genomic analysis of 38 Legionella species identifies large and diverse effector repertoires.</title>
        <authorList>
            <person name="Burstein D."/>
            <person name="Amaro F."/>
            <person name="Zusman T."/>
            <person name="Lifshitz Z."/>
            <person name="Cohen O."/>
            <person name="Gilbert J.A."/>
            <person name="Pupko T."/>
            <person name="Shuman H.A."/>
            <person name="Segal G."/>
        </authorList>
    </citation>
    <scope>NUCLEOTIDE SEQUENCE [LARGE SCALE GENOMIC DNA]</scope>
    <source>
        <strain evidence="8 9">BL-540</strain>
    </source>
</reference>
<dbReference type="InterPro" id="IPR027417">
    <property type="entry name" value="P-loop_NTPase"/>
</dbReference>
<gene>
    <name evidence="8" type="primary">ccmA</name>
    <name evidence="8" type="ORF">Ljor_0108</name>
</gene>
<organism evidence="8 9">
    <name type="scientific">Legionella jordanis</name>
    <dbReference type="NCBI Taxonomy" id="456"/>
    <lineage>
        <taxon>Bacteria</taxon>
        <taxon>Pseudomonadati</taxon>
        <taxon>Pseudomonadota</taxon>
        <taxon>Gammaproteobacteria</taxon>
        <taxon>Legionellales</taxon>
        <taxon>Legionellaceae</taxon>
        <taxon>Legionella</taxon>
    </lineage>
</organism>
<evidence type="ECO:0000256" key="5">
    <source>
        <dbReference type="ARBA" id="ARBA00022967"/>
    </source>
</evidence>
<dbReference type="Pfam" id="PF00005">
    <property type="entry name" value="ABC_tran"/>
    <property type="match status" value="1"/>
</dbReference>
<keyword evidence="6" id="KW-0472">Membrane</keyword>
<dbReference type="NCBIfam" id="NF010061">
    <property type="entry name" value="PRK13538.1"/>
    <property type="match status" value="1"/>
</dbReference>
<dbReference type="OrthoDB" id="9800654at2"/>
<evidence type="ECO:0000256" key="2">
    <source>
        <dbReference type="ARBA" id="ARBA00022741"/>
    </source>
</evidence>
<dbReference type="SMART" id="SM00382">
    <property type="entry name" value="AAA"/>
    <property type="match status" value="1"/>
</dbReference>
<accession>A0A0W0VFF8</accession>
<dbReference type="GO" id="GO:0005524">
    <property type="term" value="F:ATP binding"/>
    <property type="evidence" value="ECO:0007669"/>
    <property type="project" value="UniProtKB-KW"/>
</dbReference>
<keyword evidence="5" id="KW-1278">Translocase</keyword>
<dbReference type="PANTHER" id="PTHR43499">
    <property type="entry name" value="ABC TRANSPORTER I FAMILY MEMBER 1"/>
    <property type="match status" value="1"/>
</dbReference>
<evidence type="ECO:0000256" key="6">
    <source>
        <dbReference type="ARBA" id="ARBA00023136"/>
    </source>
</evidence>
<dbReference type="InterPro" id="IPR005895">
    <property type="entry name" value="ABC_transptr_haem_export_CcmA"/>
</dbReference>
<dbReference type="STRING" id="456.Ljor_0108"/>
<protein>
    <submittedName>
        <fullName evidence="8">Heme exporter protein CcmA</fullName>
    </submittedName>
</protein>
<dbReference type="InterPro" id="IPR003593">
    <property type="entry name" value="AAA+_ATPase"/>
</dbReference>
<dbReference type="InterPro" id="IPR017871">
    <property type="entry name" value="ABC_transporter-like_CS"/>
</dbReference>
<dbReference type="Proteomes" id="UP000055035">
    <property type="component" value="Unassembled WGS sequence"/>
</dbReference>
<evidence type="ECO:0000259" key="7">
    <source>
        <dbReference type="PROSITE" id="PS50893"/>
    </source>
</evidence>
<dbReference type="GO" id="GO:0022857">
    <property type="term" value="F:transmembrane transporter activity"/>
    <property type="evidence" value="ECO:0007669"/>
    <property type="project" value="InterPro"/>
</dbReference>
<dbReference type="InterPro" id="IPR003439">
    <property type="entry name" value="ABC_transporter-like_ATP-bd"/>
</dbReference>
<dbReference type="RefSeq" id="WP_058469864.1">
    <property type="nucleotide sequence ID" value="NZ_CAAAIC010000005.1"/>
</dbReference>
<dbReference type="PROSITE" id="PS00211">
    <property type="entry name" value="ABC_TRANSPORTER_1"/>
    <property type="match status" value="1"/>
</dbReference>
<evidence type="ECO:0000256" key="3">
    <source>
        <dbReference type="ARBA" id="ARBA00022748"/>
    </source>
</evidence>
<dbReference type="Gene3D" id="3.40.50.300">
    <property type="entry name" value="P-loop containing nucleotide triphosphate hydrolases"/>
    <property type="match status" value="1"/>
</dbReference>
<dbReference type="GO" id="GO:0017004">
    <property type="term" value="P:cytochrome complex assembly"/>
    <property type="evidence" value="ECO:0007669"/>
    <property type="project" value="UniProtKB-KW"/>
</dbReference>
<evidence type="ECO:0000256" key="1">
    <source>
        <dbReference type="ARBA" id="ARBA00022448"/>
    </source>
</evidence>
<dbReference type="NCBIfam" id="TIGR01189">
    <property type="entry name" value="ccmA"/>
    <property type="match status" value="1"/>
</dbReference>
<dbReference type="GO" id="GO:0016887">
    <property type="term" value="F:ATP hydrolysis activity"/>
    <property type="evidence" value="ECO:0007669"/>
    <property type="project" value="InterPro"/>
</dbReference>
<dbReference type="EMBL" id="LNYJ01000003">
    <property type="protein sequence ID" value="KTD18885.1"/>
    <property type="molecule type" value="Genomic_DNA"/>
</dbReference>